<dbReference type="RefSeq" id="WP_257022136.1">
    <property type="nucleotide sequence ID" value="NZ_JACBYR010000001.1"/>
</dbReference>
<dbReference type="PANTHER" id="PTHR43056">
    <property type="entry name" value="PEPTIDASE S9 PROLYL OLIGOPEPTIDASE"/>
    <property type="match status" value="1"/>
</dbReference>
<gene>
    <name evidence="3" type="ORF">FHW18_001886</name>
</gene>
<dbReference type="Pfam" id="PF08530">
    <property type="entry name" value="PepX_C"/>
    <property type="match status" value="1"/>
</dbReference>
<feature type="domain" description="Xaa-Pro dipeptidyl-peptidase C-terminal" evidence="2">
    <location>
        <begin position="324"/>
        <end position="578"/>
    </location>
</feature>
<dbReference type="PANTHER" id="PTHR43056:SF10">
    <property type="entry name" value="COCE_NOND FAMILY, PUTATIVE (AFU_ORTHOLOGUE AFUA_7G00600)-RELATED"/>
    <property type="match status" value="1"/>
</dbReference>
<dbReference type="AlphaFoldDB" id="A0A7Y9ITK8"/>
<proteinExistence type="predicted"/>
<keyword evidence="4" id="KW-1185">Reference proteome</keyword>
<organism evidence="3 4">
    <name type="scientific">Pigmentiphaga litoralis</name>
    <dbReference type="NCBI Taxonomy" id="516702"/>
    <lineage>
        <taxon>Bacteria</taxon>
        <taxon>Pseudomonadati</taxon>
        <taxon>Pseudomonadota</taxon>
        <taxon>Betaproteobacteria</taxon>
        <taxon>Burkholderiales</taxon>
        <taxon>Alcaligenaceae</taxon>
        <taxon>Pigmentiphaga</taxon>
    </lineage>
</organism>
<dbReference type="Pfam" id="PF02129">
    <property type="entry name" value="Peptidase_S15"/>
    <property type="match status" value="1"/>
</dbReference>
<dbReference type="Gene3D" id="3.40.50.1820">
    <property type="entry name" value="alpha/beta hydrolase"/>
    <property type="match status" value="1"/>
</dbReference>
<dbReference type="SMART" id="SM00939">
    <property type="entry name" value="PepX_C"/>
    <property type="match status" value="1"/>
</dbReference>
<dbReference type="GO" id="GO:0008239">
    <property type="term" value="F:dipeptidyl-peptidase activity"/>
    <property type="evidence" value="ECO:0007669"/>
    <property type="project" value="InterPro"/>
</dbReference>
<dbReference type="Gene3D" id="1.10.3020.20">
    <property type="match status" value="1"/>
</dbReference>
<dbReference type="InterPro" id="IPR005674">
    <property type="entry name" value="CocE/Ser_esterase"/>
</dbReference>
<evidence type="ECO:0000313" key="4">
    <source>
        <dbReference type="Proteomes" id="UP000542125"/>
    </source>
</evidence>
<dbReference type="SUPFAM" id="SSF49785">
    <property type="entry name" value="Galactose-binding domain-like"/>
    <property type="match status" value="1"/>
</dbReference>
<comment type="caution">
    <text evidence="3">The sequence shown here is derived from an EMBL/GenBank/DDBJ whole genome shotgun (WGS) entry which is preliminary data.</text>
</comment>
<accession>A0A7Y9ITK8</accession>
<dbReference type="InterPro" id="IPR000383">
    <property type="entry name" value="Xaa-Pro-like_dom"/>
</dbReference>
<dbReference type="NCBIfam" id="TIGR00976">
    <property type="entry name" value="CocE_NonD"/>
    <property type="match status" value="1"/>
</dbReference>
<dbReference type="InterPro" id="IPR008979">
    <property type="entry name" value="Galactose-bd-like_sf"/>
</dbReference>
<evidence type="ECO:0000259" key="2">
    <source>
        <dbReference type="SMART" id="SM00939"/>
    </source>
</evidence>
<dbReference type="InterPro" id="IPR050585">
    <property type="entry name" value="Xaa-Pro_dipeptidyl-ppase/CocE"/>
</dbReference>
<evidence type="ECO:0000256" key="1">
    <source>
        <dbReference type="ARBA" id="ARBA00022801"/>
    </source>
</evidence>
<keyword evidence="1" id="KW-0378">Hydrolase</keyword>
<dbReference type="Gene3D" id="2.60.120.260">
    <property type="entry name" value="Galactose-binding domain-like"/>
    <property type="match status" value="1"/>
</dbReference>
<dbReference type="Proteomes" id="UP000542125">
    <property type="component" value="Unassembled WGS sequence"/>
</dbReference>
<dbReference type="SUPFAM" id="SSF53474">
    <property type="entry name" value="alpha/beta-Hydrolases"/>
    <property type="match status" value="1"/>
</dbReference>
<sequence length="585" mass="65653">MSTSPLTPLRSEARDGMRIDWDTPIPMDDGVVLRCDVFRPDDDQAYPVLLSYGPYGKGLAFQEGYKTAWDIMVEQHPDTARGSSNAYQNWEVVDPEKWVPDGYVCIRIDSRGAGRSPGVSDQHSPRETKDIVDSIEWAAAQPWCTGKVGMNGISYYAINAWRAAAQQPPNLAAICAWEGNSDRYREATHHGGILCVFAKNWHEMQVKTVQHGRGERGARSAFNGEWVCGPDTLPEDQLADNRVDMWRQLIQHPLDDDYYRERSPDFDRITVPFLSAGNWGGQGLHLRGNIEAFMRSASTQKWLEMHGGAHWAEFYTDYGVTLQKRFFGHFLKGEATGWEDQAPVQLQIRHVDRFVVRGEHEWPLARTQWTRFHLNPDDLSLSQEPARSSLSTLDFDAMGDGLTFRSLPMTTDTEITGPSVLRLKVSSSTTDADIFAVLRVFDPSGTEVVFHGALDPHTPIGQGWLRASHRKQDAALSLPYRPYYTHDEPWPLTPGEPVALDVEIWPTCIVVPVGYRIAITVRGKDYEWDGPAARLSNMKHPMKGCGPFVHDDPDDRPMHTFGGVTTLHFGDAADNAVMLPVIPAD</sequence>
<dbReference type="EMBL" id="JACBYR010000001">
    <property type="protein sequence ID" value="NYE82615.1"/>
    <property type="molecule type" value="Genomic_DNA"/>
</dbReference>
<dbReference type="InterPro" id="IPR013736">
    <property type="entry name" value="Xaa-Pro_dipept_C"/>
</dbReference>
<dbReference type="InterPro" id="IPR029058">
    <property type="entry name" value="AB_hydrolase_fold"/>
</dbReference>
<reference evidence="3 4" key="1">
    <citation type="submission" date="2020-07" db="EMBL/GenBank/DDBJ databases">
        <title>Genomic Encyclopedia of Type Strains, Phase IV (KMG-V): Genome sequencing to study the core and pangenomes of soil and plant-associated prokaryotes.</title>
        <authorList>
            <person name="Whitman W."/>
        </authorList>
    </citation>
    <scope>NUCLEOTIDE SEQUENCE [LARGE SCALE GENOMIC DNA]</scope>
    <source>
        <strain evidence="3 4">SAS40</strain>
    </source>
</reference>
<evidence type="ECO:0000313" key="3">
    <source>
        <dbReference type="EMBL" id="NYE82615.1"/>
    </source>
</evidence>
<name>A0A7Y9ITK8_9BURK</name>
<protein>
    <recommendedName>
        <fullName evidence="2">Xaa-Pro dipeptidyl-peptidase C-terminal domain-containing protein</fullName>
    </recommendedName>
</protein>